<feature type="region of interest" description="Disordered" evidence="1">
    <location>
        <begin position="100"/>
        <end position="137"/>
    </location>
</feature>
<dbReference type="EMBL" id="FMSV02000514">
    <property type="protein sequence ID" value="SEH07081.1"/>
    <property type="molecule type" value="Genomic_DNA"/>
</dbReference>
<keyword evidence="2" id="KW-0812">Transmembrane</keyword>
<accession>A0A1H6FCF6</accession>
<feature type="transmembrane region" description="Helical" evidence="2">
    <location>
        <begin position="12"/>
        <end position="36"/>
    </location>
</feature>
<dbReference type="Proteomes" id="UP000236724">
    <property type="component" value="Unassembled WGS sequence"/>
</dbReference>
<dbReference type="RefSeq" id="WP_103920785.1">
    <property type="nucleotide sequence ID" value="NZ_FMSV02000514.1"/>
</dbReference>
<organism evidence="3 4">
    <name type="scientific">Candidatus Venteria ishoeyi</name>
    <dbReference type="NCBI Taxonomy" id="1899563"/>
    <lineage>
        <taxon>Bacteria</taxon>
        <taxon>Pseudomonadati</taxon>
        <taxon>Pseudomonadota</taxon>
        <taxon>Gammaproteobacteria</taxon>
        <taxon>Thiotrichales</taxon>
        <taxon>Thiotrichaceae</taxon>
        <taxon>Venteria</taxon>
    </lineage>
</organism>
<keyword evidence="2" id="KW-1133">Transmembrane helix</keyword>
<keyword evidence="4" id="KW-1185">Reference proteome</keyword>
<evidence type="ECO:0000313" key="4">
    <source>
        <dbReference type="Proteomes" id="UP000236724"/>
    </source>
</evidence>
<sequence>MKRLSIFTHSSWFVRIAVYVTLFVIIGSILIGLLMLSPVSERLSLESKLGDVEKENREGYAFPGSPVPMPQEIDADSFEVSDEEMDDEAGAVYEAQKQDSFYGQDNKPASKRHVPMTGKRSEQVLAEEESTRATSSDYAQKNAMFRQLAIEKQMAPVQSTVGQSTPEQPTSGIAQLRALNLTGAVDGLRKLKPTSPQKLQRALMKPKAPPALITGSVAGGEALRRDSSIANGRLRNENRELKQRKKAKKLQNKLKDKQAPRKALALAETVVADFYQQREQIQGLSYQEASGYWENSYVPGDPLLRHLQVRLNRQKLTAGIRQTALKQIWQPFDPPLDAALAVYLHSDKTAIQGPTRLLAQVGLKGSLRHSGRRPAMNVGIILDLRTALSNEENAAVRALLKAFVQARRSTDRFALTVAGVPGGTLLPPEDFRHGPLQVKMAQLFGQGAESQSAPTLNLVEATQNTMSWVQGHSKADALLGSSAVILISKGSFGSDLSILENLAHHSAIRGIPLSLIQLAAASNKTSLNYQQDEEIQRLTLIGQGNRRFLRRPDAATGLVDKELHSAGRTVARAVRLNIRLAPGVKLVDVIGSKPLAQQRSQQVRQAEQSLDQRLARTLGIQRDRSRDDAGIQIMIPAYHAGDSHSILLDVVVERPGPIMEVTMRYKDLVYLRNGSNQAQLSLGSQESPRGPLEYNVVKNLLAIQLANNVRRAGEYLEQNQQQAALKLLQRYQSLLQSVQQQTAFWHNDAELLQDQAMLTASVQQLNYSSATERRLLADRLLYAGFMKVLPESAEP</sequence>
<gene>
    <name evidence="3" type="ORF">MBHS_02949</name>
</gene>
<evidence type="ECO:0000313" key="3">
    <source>
        <dbReference type="EMBL" id="SEH07081.1"/>
    </source>
</evidence>
<name>A0A1H6FCF6_9GAMM</name>
<reference evidence="3 4" key="1">
    <citation type="submission" date="2016-10" db="EMBL/GenBank/DDBJ databases">
        <authorList>
            <person name="de Groot N.N."/>
        </authorList>
    </citation>
    <scope>NUCLEOTIDE SEQUENCE [LARGE SCALE GENOMIC DNA]</scope>
    <source>
        <strain evidence="3">MBHS1</strain>
    </source>
</reference>
<evidence type="ECO:0000256" key="1">
    <source>
        <dbReference type="SAM" id="MobiDB-lite"/>
    </source>
</evidence>
<dbReference type="AlphaFoldDB" id="A0A1H6FCF6"/>
<protein>
    <submittedName>
        <fullName evidence="3">Uncharacterized protein</fullName>
    </submittedName>
</protein>
<keyword evidence="2" id="KW-0472">Membrane</keyword>
<evidence type="ECO:0000256" key="2">
    <source>
        <dbReference type="SAM" id="Phobius"/>
    </source>
</evidence>
<dbReference type="OrthoDB" id="9782842at2"/>
<proteinExistence type="predicted"/>